<dbReference type="PANTHER" id="PTHR12348:SF24">
    <property type="entry name" value="TSC22 DOMAIN FAMILY PROTEIN 3"/>
    <property type="match status" value="1"/>
</dbReference>
<feature type="compositionally biased region" description="Low complexity" evidence="5">
    <location>
        <begin position="118"/>
        <end position="140"/>
    </location>
</feature>
<accession>A0A8V0YP46</accession>
<name>A0A8V0YP46_CHICK</name>
<feature type="region of interest" description="Disordered" evidence="5">
    <location>
        <begin position="227"/>
        <end position="273"/>
    </location>
</feature>
<feature type="compositionally biased region" description="Low complexity" evidence="5">
    <location>
        <begin position="156"/>
        <end position="165"/>
    </location>
</feature>
<organism evidence="6 7">
    <name type="scientific">Gallus gallus</name>
    <name type="common">Chicken</name>
    <dbReference type="NCBI Taxonomy" id="9031"/>
    <lineage>
        <taxon>Eukaryota</taxon>
        <taxon>Metazoa</taxon>
        <taxon>Chordata</taxon>
        <taxon>Craniata</taxon>
        <taxon>Vertebrata</taxon>
        <taxon>Euteleostomi</taxon>
        <taxon>Archelosauria</taxon>
        <taxon>Archosauria</taxon>
        <taxon>Dinosauria</taxon>
        <taxon>Saurischia</taxon>
        <taxon>Theropoda</taxon>
        <taxon>Coelurosauria</taxon>
        <taxon>Aves</taxon>
        <taxon>Neognathae</taxon>
        <taxon>Galloanserae</taxon>
        <taxon>Galliformes</taxon>
        <taxon>Phasianidae</taxon>
        <taxon>Phasianinae</taxon>
        <taxon>Gallus</taxon>
    </lineage>
</organism>
<reference evidence="6" key="1">
    <citation type="submission" date="2020-11" db="EMBL/GenBank/DDBJ databases">
        <title>Gallus gallus (Chicken) genome, bGalGal1, GRCg7b, maternal haplotype autosomes + Z &amp; W.</title>
        <authorList>
            <person name="Warren W."/>
            <person name="Formenti G."/>
            <person name="Fedrigo O."/>
            <person name="Haase B."/>
            <person name="Mountcastle J."/>
            <person name="Balacco J."/>
            <person name="Tracey A."/>
            <person name="Schneider V."/>
            <person name="Okimoto R."/>
            <person name="Cheng H."/>
            <person name="Hawken R."/>
            <person name="Howe K."/>
            <person name="Jarvis E.D."/>
        </authorList>
    </citation>
    <scope>NUCLEOTIDE SEQUENCE [LARGE SCALE GENOMIC DNA]</scope>
    <source>
        <strain evidence="6">Broiler</strain>
    </source>
</reference>
<comment type="subcellular location">
    <subcellularLocation>
        <location evidence="2">Cytoplasm</location>
    </subcellularLocation>
    <subcellularLocation>
        <location evidence="1">Nucleus</location>
    </subcellularLocation>
</comment>
<proteinExistence type="predicted"/>
<protein>
    <recommendedName>
        <fullName evidence="8">TSC22 domain family member 3</fullName>
    </recommendedName>
</protein>
<feature type="region of interest" description="Disordered" evidence="5">
    <location>
        <begin position="111"/>
        <end position="175"/>
    </location>
</feature>
<dbReference type="GO" id="GO:0005634">
    <property type="term" value="C:nucleus"/>
    <property type="evidence" value="ECO:0007669"/>
    <property type="project" value="UniProtKB-SubCell"/>
</dbReference>
<evidence type="ECO:0000256" key="4">
    <source>
        <dbReference type="ARBA" id="ARBA00023242"/>
    </source>
</evidence>
<keyword evidence="7" id="KW-1185">Reference proteome</keyword>
<sequence>MSSSPGEQCRSPVGLDCCSCCLDLVGAGGGENNNPGSPTASGFRQLREQLEGENLNAAKLSSIMRQDSLEPVVRDPCYLLNQGICNRNIDQTLLSILLLFHRWVPAAAGPRSAAGCVPRSPDPALSPAAPAGTGTQPAVARGGATCSPRRVGGTWGAPLRSRSPSPARPPSGSPFCVPKIALRGGAWPRTWHLRDLSPRLPQPLHNAGPTLRWERRSRAACHSTLCTPHGGKRGRDAESSPRAWCDVGREGGDTGEGGDSVPPCVPETEAVPP</sequence>
<dbReference type="Proteomes" id="UP000000539">
    <property type="component" value="Chromosome 4"/>
</dbReference>
<dbReference type="Ensembl" id="ENSGALT00010034984.1">
    <property type="protein sequence ID" value="ENSGALP00010020448.1"/>
    <property type="gene ID" value="ENSGALG00010014578.1"/>
</dbReference>
<dbReference type="AlphaFoldDB" id="A0A8V0YP46"/>
<reference evidence="6" key="2">
    <citation type="submission" date="2025-08" db="UniProtKB">
        <authorList>
            <consortium name="Ensembl"/>
        </authorList>
    </citation>
    <scope>IDENTIFICATION</scope>
    <source>
        <strain evidence="6">broiler</strain>
    </source>
</reference>
<evidence type="ECO:0000256" key="1">
    <source>
        <dbReference type="ARBA" id="ARBA00004123"/>
    </source>
</evidence>
<dbReference type="GO" id="GO:0070236">
    <property type="term" value="P:negative regulation of activation-induced cell death of T cells"/>
    <property type="evidence" value="ECO:0000318"/>
    <property type="project" value="GO_Central"/>
</dbReference>
<keyword evidence="3" id="KW-0963">Cytoplasm</keyword>
<dbReference type="GeneTree" id="ENSGT00940000156656"/>
<reference evidence="6" key="3">
    <citation type="submission" date="2025-09" db="UniProtKB">
        <authorList>
            <consortium name="Ensembl"/>
        </authorList>
    </citation>
    <scope>IDENTIFICATION</scope>
    <source>
        <strain evidence="6">broiler</strain>
    </source>
</reference>
<evidence type="ECO:0000256" key="2">
    <source>
        <dbReference type="ARBA" id="ARBA00004496"/>
    </source>
</evidence>
<dbReference type="PANTHER" id="PTHR12348">
    <property type="entry name" value="TSC22"/>
    <property type="match status" value="1"/>
</dbReference>
<evidence type="ECO:0000313" key="7">
    <source>
        <dbReference type="Proteomes" id="UP000000539"/>
    </source>
</evidence>
<evidence type="ECO:0000256" key="5">
    <source>
        <dbReference type="SAM" id="MobiDB-lite"/>
    </source>
</evidence>
<evidence type="ECO:0008006" key="8">
    <source>
        <dbReference type="Google" id="ProtNLM"/>
    </source>
</evidence>
<keyword evidence="4" id="KW-0539">Nucleus</keyword>
<evidence type="ECO:0000313" key="6">
    <source>
        <dbReference type="Ensembl" id="ENSGALP00010020448.1"/>
    </source>
</evidence>
<dbReference type="GO" id="GO:0005737">
    <property type="term" value="C:cytoplasm"/>
    <property type="evidence" value="ECO:0007669"/>
    <property type="project" value="UniProtKB-SubCell"/>
</dbReference>
<evidence type="ECO:0000256" key="3">
    <source>
        <dbReference type="ARBA" id="ARBA00022490"/>
    </source>
</evidence>